<dbReference type="EMBL" id="MT142214">
    <property type="protein sequence ID" value="QJA76268.1"/>
    <property type="molecule type" value="Genomic_DNA"/>
</dbReference>
<gene>
    <name evidence="2" type="ORF">MM415A01546_0022</name>
    <name evidence="1" type="ORF">MM415B01817_0002</name>
</gene>
<evidence type="ECO:0000313" key="2">
    <source>
        <dbReference type="EMBL" id="QJA76268.1"/>
    </source>
</evidence>
<proteinExistence type="predicted"/>
<name>A0A6M3IGU6_9ZZZZ</name>
<evidence type="ECO:0000313" key="1">
    <source>
        <dbReference type="EMBL" id="QJA56619.1"/>
    </source>
</evidence>
<organism evidence="1">
    <name type="scientific">viral metagenome</name>
    <dbReference type="NCBI Taxonomy" id="1070528"/>
    <lineage>
        <taxon>unclassified sequences</taxon>
        <taxon>metagenomes</taxon>
        <taxon>organismal metagenomes</taxon>
    </lineage>
</organism>
<reference evidence="1" key="1">
    <citation type="submission" date="2020-03" db="EMBL/GenBank/DDBJ databases">
        <title>The deep terrestrial virosphere.</title>
        <authorList>
            <person name="Holmfeldt K."/>
            <person name="Nilsson E."/>
            <person name="Simone D."/>
            <person name="Lopez-Fernandez M."/>
            <person name="Wu X."/>
            <person name="de Brujin I."/>
            <person name="Lundin D."/>
            <person name="Andersson A."/>
            <person name="Bertilsson S."/>
            <person name="Dopson M."/>
        </authorList>
    </citation>
    <scope>NUCLEOTIDE SEQUENCE</scope>
    <source>
        <strain evidence="2">MM415A01546</strain>
        <strain evidence="1">MM415B01817</strain>
    </source>
</reference>
<dbReference type="AlphaFoldDB" id="A0A6M3IGU6"/>
<sequence>MLGKFKSLGLARSFSCRTIPMSAVVLGDDGLFWVVTIGKMETLLRGGYELAA</sequence>
<accession>A0A6M3IGU6</accession>
<protein>
    <submittedName>
        <fullName evidence="1">Uncharacterized protein</fullName>
    </submittedName>
</protein>
<dbReference type="EMBL" id="MT141230">
    <property type="protein sequence ID" value="QJA56619.1"/>
    <property type="molecule type" value="Genomic_DNA"/>
</dbReference>